<dbReference type="AlphaFoldDB" id="A0A914W023"/>
<keyword evidence="1" id="KW-1185">Reference proteome</keyword>
<reference evidence="2" key="1">
    <citation type="submission" date="2022-11" db="UniProtKB">
        <authorList>
            <consortium name="WormBaseParasite"/>
        </authorList>
    </citation>
    <scope>IDENTIFICATION</scope>
</reference>
<evidence type="ECO:0000313" key="1">
    <source>
        <dbReference type="Proteomes" id="UP000887566"/>
    </source>
</evidence>
<name>A0A914W023_9BILA</name>
<dbReference type="Proteomes" id="UP000887566">
    <property type="component" value="Unplaced"/>
</dbReference>
<protein>
    <submittedName>
        <fullName evidence="2">Uncharacterized protein</fullName>
    </submittedName>
</protein>
<sequence length="189" mass="22264">MIRLGSKKITVGRFLTVICIQIGVNQDIIANLDLDDIMQTEMDNLDKESHTDKSDSEQIAFDPEISAYLAHTLEIRCKMLQEIHENLHFPNYELALSVLVEIQKGTTDFTMIPFKPDEHIAFYDRHKNAVRKNSNPTPGRPDYQYDPKKAYETYQKEWERIEQVKKKYADELAKKRRQRVVDAFKRFKK</sequence>
<proteinExistence type="predicted"/>
<evidence type="ECO:0000313" key="2">
    <source>
        <dbReference type="WBParaSite" id="PSAMB.scaffold2755size21458.g18962.t1"/>
    </source>
</evidence>
<dbReference type="WBParaSite" id="PSAMB.scaffold2755size21458.g18962.t1">
    <property type="protein sequence ID" value="PSAMB.scaffold2755size21458.g18962.t1"/>
    <property type="gene ID" value="PSAMB.scaffold2755size21458.g18962"/>
</dbReference>
<organism evidence="1 2">
    <name type="scientific">Plectus sambesii</name>
    <dbReference type="NCBI Taxonomy" id="2011161"/>
    <lineage>
        <taxon>Eukaryota</taxon>
        <taxon>Metazoa</taxon>
        <taxon>Ecdysozoa</taxon>
        <taxon>Nematoda</taxon>
        <taxon>Chromadorea</taxon>
        <taxon>Plectida</taxon>
        <taxon>Plectina</taxon>
        <taxon>Plectoidea</taxon>
        <taxon>Plectidae</taxon>
        <taxon>Plectus</taxon>
    </lineage>
</organism>
<accession>A0A914W023</accession>